<gene>
    <name evidence="2" type="ORF">UFOPK2656_01525</name>
    <name evidence="3" type="ORF">UFOPK3099_02544</name>
    <name evidence="4" type="ORF">UFOPK3267_01869</name>
    <name evidence="5" type="ORF">UFOPK3651_01153</name>
    <name evidence="6" type="ORF">UFOPK3931_00234</name>
    <name evidence="1" type="ORF">UFOPK4189_01146</name>
</gene>
<dbReference type="EMBL" id="CAFBMT010000005">
    <property type="protein sequence ID" value="CAB4925766.1"/>
    <property type="molecule type" value="Genomic_DNA"/>
</dbReference>
<evidence type="ECO:0000313" key="1">
    <source>
        <dbReference type="EMBL" id="CAB4363366.1"/>
    </source>
</evidence>
<dbReference type="Gene3D" id="3.30.160.250">
    <property type="match status" value="1"/>
</dbReference>
<dbReference type="EMBL" id="CAFBOL010000003">
    <property type="protein sequence ID" value="CAB4972310.1"/>
    <property type="molecule type" value="Genomic_DNA"/>
</dbReference>
<proteinExistence type="predicted"/>
<sequence length="129" mass="14200">MTSHKTYTAIYDHDADDNAWNVRIKGLTGCQTYGRSIRQAQSRIREALALWLDTDAAQLRVRDQFPAALASVADDVVRARSAAERAGAKAQQQTVEAVKSLTDLGLSRRDAAELLGLSHQRVHQLLEAS</sequence>
<dbReference type="InterPro" id="IPR035069">
    <property type="entry name" value="TTHA1013/TTHA0281-like"/>
</dbReference>
<dbReference type="SUPFAM" id="SSF143100">
    <property type="entry name" value="TTHA1013/TTHA0281-like"/>
    <property type="match status" value="1"/>
</dbReference>
<protein>
    <submittedName>
        <fullName evidence="3">Unannotated protein</fullName>
    </submittedName>
</protein>
<evidence type="ECO:0000313" key="6">
    <source>
        <dbReference type="EMBL" id="CAB4972310.1"/>
    </source>
</evidence>
<organism evidence="3">
    <name type="scientific">freshwater metagenome</name>
    <dbReference type="NCBI Taxonomy" id="449393"/>
    <lineage>
        <taxon>unclassified sequences</taxon>
        <taxon>metagenomes</taxon>
        <taxon>ecological metagenomes</taxon>
    </lineage>
</organism>
<evidence type="ECO:0000313" key="5">
    <source>
        <dbReference type="EMBL" id="CAB4925766.1"/>
    </source>
</evidence>
<dbReference type="EMBL" id="CAFBIY010000108">
    <property type="protein sequence ID" value="CAB4852065.1"/>
    <property type="molecule type" value="Genomic_DNA"/>
</dbReference>
<evidence type="ECO:0000313" key="2">
    <source>
        <dbReference type="EMBL" id="CAB4723147.1"/>
    </source>
</evidence>
<name>A0A6J7ANK2_9ZZZZ</name>
<reference evidence="3" key="1">
    <citation type="submission" date="2020-05" db="EMBL/GenBank/DDBJ databases">
        <authorList>
            <person name="Chiriac C."/>
            <person name="Salcher M."/>
            <person name="Ghai R."/>
            <person name="Kavagutti S V."/>
        </authorList>
    </citation>
    <scope>NUCLEOTIDE SEQUENCE</scope>
</reference>
<dbReference type="EMBL" id="CAFAAV010000261">
    <property type="protein sequence ID" value="CAB4834522.1"/>
    <property type="molecule type" value="Genomic_DNA"/>
</dbReference>
<accession>A0A6J7ANK2</accession>
<dbReference type="EMBL" id="CAESGF010000005">
    <property type="protein sequence ID" value="CAB4363366.1"/>
    <property type="molecule type" value="Genomic_DNA"/>
</dbReference>
<dbReference type="EMBL" id="CAEZYF010000008">
    <property type="protein sequence ID" value="CAB4723147.1"/>
    <property type="molecule type" value="Genomic_DNA"/>
</dbReference>
<evidence type="ECO:0000313" key="3">
    <source>
        <dbReference type="EMBL" id="CAB4834522.1"/>
    </source>
</evidence>
<evidence type="ECO:0000313" key="4">
    <source>
        <dbReference type="EMBL" id="CAB4852065.1"/>
    </source>
</evidence>
<dbReference type="AlphaFoldDB" id="A0A6J7ANK2"/>